<proteinExistence type="predicted"/>
<dbReference type="Gene3D" id="3.40.960.10">
    <property type="entry name" value="VSR Endonuclease"/>
    <property type="match status" value="1"/>
</dbReference>
<dbReference type="Proteomes" id="UP000321103">
    <property type="component" value="Unassembled WGS sequence"/>
</dbReference>
<name>A0A512IC31_9MICC</name>
<dbReference type="AlphaFoldDB" id="A0A512IC31"/>
<accession>A0A512IC31</accession>
<protein>
    <recommendedName>
        <fullName evidence="1">AbiEi antitoxin N-terminal domain-containing protein</fullName>
    </recommendedName>
</protein>
<feature type="domain" description="AbiEi antitoxin N-terminal" evidence="1">
    <location>
        <begin position="6"/>
        <end position="43"/>
    </location>
</feature>
<dbReference type="InterPro" id="IPR025159">
    <property type="entry name" value="AbiEi_N"/>
</dbReference>
<dbReference type="Pfam" id="PF13338">
    <property type="entry name" value="AbiEi_4"/>
    <property type="match status" value="1"/>
</dbReference>
<dbReference type="InterPro" id="IPR011335">
    <property type="entry name" value="Restrct_endonuc-II-like"/>
</dbReference>
<sequence length="303" mass="33598">MTDVSHRLFSLAELEEAGISPASAQRAVRGGTLVRVVPGIYAPAPWWSRLRPGDRAYQMHVAVRRSARRAPVFCRDSAATVLGLRVLHRPLVPHVIQQIDHGSRNNRHVVHHWAELPPADVVEANGFRATSHARTALDCARFLPVPGALALVDHALRLGVSRQELLARCAALPGHRGVRRARVVLELADPRSESVGETLTRLVVVRAGLPPPELQVEVETDLGIFRPDFVWPQARLILEFDGLVTYSGAHGRADHVLIAERQREKALTNRGWRVLRTDWATVTGRPELLVSMLRRELARATAP</sequence>
<evidence type="ECO:0000313" key="3">
    <source>
        <dbReference type="Proteomes" id="UP000321103"/>
    </source>
</evidence>
<evidence type="ECO:0000313" key="2">
    <source>
        <dbReference type="EMBL" id="GEO95263.1"/>
    </source>
</evidence>
<reference evidence="2 3" key="1">
    <citation type="submission" date="2019-07" db="EMBL/GenBank/DDBJ databases">
        <title>Whole genome shotgun sequence of Kocuria turfanensis NBRC 107627.</title>
        <authorList>
            <person name="Hosoyama A."/>
            <person name="Uohara A."/>
            <person name="Ohji S."/>
            <person name="Ichikawa N."/>
        </authorList>
    </citation>
    <scope>NUCLEOTIDE SEQUENCE [LARGE SCALE GENOMIC DNA]</scope>
    <source>
        <strain evidence="2 3">NBRC 107627</strain>
    </source>
</reference>
<dbReference type="SUPFAM" id="SSF52980">
    <property type="entry name" value="Restriction endonuclease-like"/>
    <property type="match status" value="1"/>
</dbReference>
<keyword evidence="3" id="KW-1185">Reference proteome</keyword>
<gene>
    <name evidence="2" type="ORF">KTU01_13860</name>
</gene>
<comment type="caution">
    <text evidence="2">The sequence shown here is derived from an EMBL/GenBank/DDBJ whole genome shotgun (WGS) entry which is preliminary data.</text>
</comment>
<dbReference type="RefSeq" id="WP_062736369.1">
    <property type="nucleotide sequence ID" value="NZ_BJZS01000035.1"/>
</dbReference>
<dbReference type="EMBL" id="BJZS01000035">
    <property type="protein sequence ID" value="GEO95263.1"/>
    <property type="molecule type" value="Genomic_DNA"/>
</dbReference>
<evidence type="ECO:0000259" key="1">
    <source>
        <dbReference type="Pfam" id="PF13338"/>
    </source>
</evidence>
<organism evidence="2 3">
    <name type="scientific">Kocuria turfanensis</name>
    <dbReference type="NCBI Taxonomy" id="388357"/>
    <lineage>
        <taxon>Bacteria</taxon>
        <taxon>Bacillati</taxon>
        <taxon>Actinomycetota</taxon>
        <taxon>Actinomycetes</taxon>
        <taxon>Micrococcales</taxon>
        <taxon>Micrococcaceae</taxon>
        <taxon>Kocuria</taxon>
    </lineage>
</organism>
<dbReference type="STRING" id="388357.GCA_001580365_02939"/>